<dbReference type="OrthoDB" id="10013407at2759"/>
<dbReference type="InParanoid" id="A0A2P5HZZ8"/>
<dbReference type="EMBL" id="MAVT02000438">
    <property type="protein sequence ID" value="POS75837.1"/>
    <property type="molecule type" value="Genomic_DNA"/>
</dbReference>
<keyword evidence="5 6" id="KW-0862">Zinc</keyword>
<evidence type="ECO:0000256" key="2">
    <source>
        <dbReference type="ARBA" id="ARBA00022670"/>
    </source>
</evidence>
<keyword evidence="2 6" id="KW-0645">Protease</keyword>
<dbReference type="CDD" id="cd02130">
    <property type="entry name" value="PA_ScAPY_like"/>
    <property type="match status" value="1"/>
</dbReference>
<feature type="signal peptide" evidence="6">
    <location>
        <begin position="1"/>
        <end position="22"/>
    </location>
</feature>
<dbReference type="SUPFAM" id="SSF52025">
    <property type="entry name" value="PA domain"/>
    <property type="match status" value="1"/>
</dbReference>
<evidence type="ECO:0000259" key="7">
    <source>
        <dbReference type="Pfam" id="PF02225"/>
    </source>
</evidence>
<keyword evidence="10" id="KW-1185">Reference proteome</keyword>
<gene>
    <name evidence="9" type="ORF">DHEL01_v205770</name>
</gene>
<dbReference type="GO" id="GO:0008235">
    <property type="term" value="F:metalloexopeptidase activity"/>
    <property type="evidence" value="ECO:0007669"/>
    <property type="project" value="InterPro"/>
</dbReference>
<dbReference type="InterPro" id="IPR046450">
    <property type="entry name" value="PA_dom_sf"/>
</dbReference>
<dbReference type="Gene3D" id="3.50.30.30">
    <property type="match status" value="1"/>
</dbReference>
<keyword evidence="4 6" id="KW-0378">Hydrolase</keyword>
<dbReference type="InterPro" id="IPR045175">
    <property type="entry name" value="M28_fam"/>
</dbReference>
<dbReference type="EC" id="3.4.-.-" evidence="6"/>
<evidence type="ECO:0000256" key="5">
    <source>
        <dbReference type="ARBA" id="ARBA00022833"/>
    </source>
</evidence>
<dbReference type="Pfam" id="PF02225">
    <property type="entry name" value="PA"/>
    <property type="match status" value="1"/>
</dbReference>
<reference evidence="9" key="1">
    <citation type="submission" date="2017-09" db="EMBL/GenBank/DDBJ databases">
        <title>Polyketide synthases of a Diaporthe helianthi virulent isolate.</title>
        <authorList>
            <person name="Baroncelli R."/>
        </authorList>
    </citation>
    <scope>NUCLEOTIDE SEQUENCE [LARGE SCALE GENOMIC DNA]</scope>
    <source>
        <strain evidence="9">7/96</strain>
    </source>
</reference>
<sequence length="518" mass="56571">MAVSRLLCLASLATTSLHAVSAYSDQLQQPLFDDAQQAALTQADKPLVDSEALQDSISIDRLVKSAQDLYDIANLSSHEYNRPTRVIGSEGHLATLEYIRKSISELGDYYEILEQPFPAYVGWVEEFRLVIGNDFYEAAQPMSLTPPTKDREPVRGDLVLVSDRGCSAEDYPSEVKGNIAFISRGTCSFGAKSAQAGKAGAIAAVIYNNEKGELSGTLGEPDDNHVATFGIPLVDAEPILKKLDDGEKVDAIAYISAWVNTSITRNIVIQTAQGDPDNCVALGAHSDSVEAGPGINDDGSGTLSLLEVARQLSKFKVNNCVRFAWWSAEEEGLVGSSYYASKLPRDENLKVRLFMDYDMLASPNFAYQVYNATNDAHPVGSEELRDLYVDWYESHNLNYTFIPFDGRSDYDGFIRAGIPAGGIATGAEVIKTKKERELFGGKAGEAFDECYHQLCDDTGNVNVTAWELNTKLVAHSVATYAASFEGFPKRDPDAFSASSLKASTYAETVKYRGDHLFI</sequence>
<dbReference type="Proteomes" id="UP000094444">
    <property type="component" value="Unassembled WGS sequence"/>
</dbReference>
<dbReference type="FunCoup" id="A0A2P5HZZ8">
    <property type="interactions" value="32"/>
</dbReference>
<dbReference type="GO" id="GO:0006508">
    <property type="term" value="P:proteolysis"/>
    <property type="evidence" value="ECO:0007669"/>
    <property type="project" value="UniProtKB-KW"/>
</dbReference>
<name>A0A2P5HZZ8_DIAHE</name>
<dbReference type="FunFam" id="3.40.630.10:FF:000093">
    <property type="entry name" value="Peptide hydrolase"/>
    <property type="match status" value="1"/>
</dbReference>
<evidence type="ECO:0000313" key="10">
    <source>
        <dbReference type="Proteomes" id="UP000094444"/>
    </source>
</evidence>
<feature type="domain" description="Peptidase M28" evidence="8">
    <location>
        <begin position="266"/>
        <end position="475"/>
    </location>
</feature>
<comment type="caution">
    <text evidence="9">The sequence shown here is derived from an EMBL/GenBank/DDBJ whole genome shotgun (WGS) entry which is preliminary data.</text>
</comment>
<comment type="cofactor">
    <cofactor evidence="1">
        <name>Zn(2+)</name>
        <dbReference type="ChEBI" id="CHEBI:29105"/>
    </cofactor>
</comment>
<evidence type="ECO:0000259" key="8">
    <source>
        <dbReference type="Pfam" id="PF04389"/>
    </source>
</evidence>
<evidence type="ECO:0000256" key="1">
    <source>
        <dbReference type="ARBA" id="ARBA00001947"/>
    </source>
</evidence>
<dbReference type="GO" id="GO:0004177">
    <property type="term" value="F:aminopeptidase activity"/>
    <property type="evidence" value="ECO:0007669"/>
    <property type="project" value="UniProtKB-KW"/>
</dbReference>
<organism evidence="9 10">
    <name type="scientific">Diaporthe helianthi</name>
    <dbReference type="NCBI Taxonomy" id="158607"/>
    <lineage>
        <taxon>Eukaryota</taxon>
        <taxon>Fungi</taxon>
        <taxon>Dikarya</taxon>
        <taxon>Ascomycota</taxon>
        <taxon>Pezizomycotina</taxon>
        <taxon>Sordariomycetes</taxon>
        <taxon>Sordariomycetidae</taxon>
        <taxon>Diaporthales</taxon>
        <taxon>Diaporthaceae</taxon>
        <taxon>Diaporthe</taxon>
    </lineage>
</organism>
<evidence type="ECO:0000256" key="6">
    <source>
        <dbReference type="RuleBase" id="RU361240"/>
    </source>
</evidence>
<feature type="domain" description="PA" evidence="7">
    <location>
        <begin position="154"/>
        <end position="236"/>
    </location>
</feature>
<evidence type="ECO:0000313" key="9">
    <source>
        <dbReference type="EMBL" id="POS75837.1"/>
    </source>
</evidence>
<dbReference type="PANTHER" id="PTHR12147:SF17">
    <property type="entry name" value="AMINOPEPTIDASE Y"/>
    <property type="match status" value="1"/>
</dbReference>
<dbReference type="Pfam" id="PF04389">
    <property type="entry name" value="Peptidase_M28"/>
    <property type="match status" value="1"/>
</dbReference>
<protein>
    <recommendedName>
        <fullName evidence="6">Peptide hydrolase</fullName>
        <ecNumber evidence="6">3.4.-.-</ecNumber>
    </recommendedName>
</protein>
<accession>A0A2P5HZZ8</accession>
<dbReference type="InterPro" id="IPR007484">
    <property type="entry name" value="Peptidase_M28"/>
</dbReference>
<dbReference type="PANTHER" id="PTHR12147">
    <property type="entry name" value="METALLOPEPTIDASE M28 FAMILY MEMBER"/>
    <property type="match status" value="1"/>
</dbReference>
<dbReference type="AlphaFoldDB" id="A0A2P5HZZ8"/>
<evidence type="ECO:0000256" key="4">
    <source>
        <dbReference type="ARBA" id="ARBA00022801"/>
    </source>
</evidence>
<evidence type="ECO:0000256" key="3">
    <source>
        <dbReference type="ARBA" id="ARBA00022723"/>
    </source>
</evidence>
<keyword evidence="3 6" id="KW-0479">Metal-binding</keyword>
<feature type="chain" id="PRO_5015023288" description="Peptide hydrolase" evidence="6">
    <location>
        <begin position="23"/>
        <end position="518"/>
    </location>
</feature>
<dbReference type="InterPro" id="IPR003137">
    <property type="entry name" value="PA_domain"/>
</dbReference>
<dbReference type="GO" id="GO:0046872">
    <property type="term" value="F:metal ion binding"/>
    <property type="evidence" value="ECO:0007669"/>
    <property type="project" value="UniProtKB-KW"/>
</dbReference>
<dbReference type="STRING" id="158607.A0A2P5HZZ8"/>
<dbReference type="SUPFAM" id="SSF53187">
    <property type="entry name" value="Zn-dependent exopeptidases"/>
    <property type="match status" value="1"/>
</dbReference>
<keyword evidence="9" id="KW-0031">Aminopeptidase</keyword>
<keyword evidence="6" id="KW-0732">Signal</keyword>
<proteinExistence type="inferred from homology"/>
<dbReference type="Gene3D" id="3.40.630.10">
    <property type="entry name" value="Zn peptidases"/>
    <property type="match status" value="1"/>
</dbReference>
<comment type="similarity">
    <text evidence="6">Belongs to the peptidase M28 family.</text>
</comment>